<proteinExistence type="predicted"/>
<dbReference type="EMBL" id="AUSU01001660">
    <property type="protein sequence ID" value="EPS70518.1"/>
    <property type="molecule type" value="Genomic_DNA"/>
</dbReference>
<accession>S8E463</accession>
<evidence type="ECO:0000313" key="1">
    <source>
        <dbReference type="EMBL" id="EPS70518.1"/>
    </source>
</evidence>
<reference evidence="1 2" key="1">
    <citation type="journal article" date="2013" name="BMC Genomics">
        <title>The miniature genome of a carnivorous plant Genlisea aurea contains a low number of genes and short non-coding sequences.</title>
        <authorList>
            <person name="Leushkin E.V."/>
            <person name="Sutormin R.A."/>
            <person name="Nabieva E.R."/>
            <person name="Penin A.A."/>
            <person name="Kondrashov A.S."/>
            <person name="Logacheva M.D."/>
        </authorList>
    </citation>
    <scope>NUCLEOTIDE SEQUENCE [LARGE SCALE GENOMIC DNA]</scope>
</reference>
<dbReference type="PANTHER" id="PTHR35292:SF13">
    <property type="entry name" value="OS03G0581800 PROTEIN"/>
    <property type="match status" value="1"/>
</dbReference>
<dbReference type="PANTHER" id="PTHR35292">
    <property type="entry name" value="EXPRESSED PROTEIN"/>
    <property type="match status" value="1"/>
</dbReference>
<keyword evidence="2" id="KW-1185">Reference proteome</keyword>
<dbReference type="OrthoDB" id="537257at2759"/>
<evidence type="ECO:0000313" key="2">
    <source>
        <dbReference type="Proteomes" id="UP000015453"/>
    </source>
</evidence>
<protein>
    <submittedName>
        <fullName evidence="1">Uncharacterized protein</fullName>
    </submittedName>
</protein>
<organism evidence="1 2">
    <name type="scientific">Genlisea aurea</name>
    <dbReference type="NCBI Taxonomy" id="192259"/>
    <lineage>
        <taxon>Eukaryota</taxon>
        <taxon>Viridiplantae</taxon>
        <taxon>Streptophyta</taxon>
        <taxon>Embryophyta</taxon>
        <taxon>Tracheophyta</taxon>
        <taxon>Spermatophyta</taxon>
        <taxon>Magnoliopsida</taxon>
        <taxon>eudicotyledons</taxon>
        <taxon>Gunneridae</taxon>
        <taxon>Pentapetalae</taxon>
        <taxon>asterids</taxon>
        <taxon>lamiids</taxon>
        <taxon>Lamiales</taxon>
        <taxon>Lentibulariaceae</taxon>
        <taxon>Genlisea</taxon>
    </lineage>
</organism>
<gene>
    <name evidence="1" type="ORF">M569_04257</name>
</gene>
<comment type="caution">
    <text evidence="1">The sequence shown here is derived from an EMBL/GenBank/DDBJ whole genome shotgun (WGS) entry which is preliminary data.</text>
</comment>
<name>S8E463_9LAMI</name>
<dbReference type="Proteomes" id="UP000015453">
    <property type="component" value="Unassembled WGS sequence"/>
</dbReference>
<sequence length="99" mass="10796">MALWTREAALNLTRVSAARSSITSGALLQRRGLASGGDHHGPAKVDIWKDPTHPGNWKEEQFVVLSLSGWGLLFYGGYKLFTGGKKADKKEEQEAAISQ</sequence>
<dbReference type="AlphaFoldDB" id="S8E463"/>